<evidence type="ECO:0000313" key="3">
    <source>
        <dbReference type="EMBL" id="UWN56458.1"/>
    </source>
</evidence>
<keyword evidence="1" id="KW-0378">Hydrolase</keyword>
<dbReference type="Pfam" id="PF00326">
    <property type="entry name" value="Peptidase_S9"/>
    <property type="match status" value="1"/>
</dbReference>
<dbReference type="SUPFAM" id="SSF82171">
    <property type="entry name" value="DPP6 N-terminal domain-like"/>
    <property type="match status" value="1"/>
</dbReference>
<evidence type="ECO:0000256" key="1">
    <source>
        <dbReference type="ARBA" id="ARBA00022801"/>
    </source>
</evidence>
<dbReference type="RefSeq" id="WP_051012991.1">
    <property type="nucleotide sequence ID" value="NZ_CAPH01000013.1"/>
</dbReference>
<evidence type="ECO:0000259" key="2">
    <source>
        <dbReference type="Pfam" id="PF00326"/>
    </source>
</evidence>
<feature type="domain" description="Peptidase S9 prolyl oligopeptidase catalytic" evidence="2">
    <location>
        <begin position="421"/>
        <end position="633"/>
    </location>
</feature>
<dbReference type="PANTHER" id="PTHR42776:SF27">
    <property type="entry name" value="DIPEPTIDYL PEPTIDASE FAMILY MEMBER 6"/>
    <property type="match status" value="1"/>
</dbReference>
<accession>A0ABY5UWN7</accession>
<dbReference type="Gene3D" id="2.120.10.30">
    <property type="entry name" value="TolB, C-terminal domain"/>
    <property type="match status" value="1"/>
</dbReference>
<dbReference type="InterPro" id="IPR001375">
    <property type="entry name" value="Peptidase_S9_cat"/>
</dbReference>
<dbReference type="InterPro" id="IPR002470">
    <property type="entry name" value="Peptidase_S9A"/>
</dbReference>
<organism evidence="3 4">
    <name type="scientific">Alistipes ihumii AP11</name>
    <dbReference type="NCBI Taxonomy" id="1211813"/>
    <lineage>
        <taxon>Bacteria</taxon>
        <taxon>Pseudomonadati</taxon>
        <taxon>Bacteroidota</taxon>
        <taxon>Bacteroidia</taxon>
        <taxon>Bacteroidales</taxon>
        <taxon>Rikenellaceae</taxon>
        <taxon>Alistipes</taxon>
    </lineage>
</organism>
<name>A0ABY5UWN7_9BACT</name>
<dbReference type="SUPFAM" id="SSF53474">
    <property type="entry name" value="alpha/beta-Hydrolases"/>
    <property type="match status" value="1"/>
</dbReference>
<protein>
    <submittedName>
        <fullName evidence="3">S9 family peptidase</fullName>
    </submittedName>
</protein>
<dbReference type="GeneID" id="82891515"/>
<dbReference type="Proteomes" id="UP001059295">
    <property type="component" value="Chromosome"/>
</dbReference>
<sequence>MKTMRWSGWMTAIVVPLVWSCSDRHVREIPLEEFFRNSEVRSYDISPDGKYLSYMAPYESRMNIFVQQAGSDSARRITSETDRDIAGYFWANNDRLLYLKDTGGDENYQLYGVNLDGSDPRAYTAIPGVRTQIIDPLEEIDSLIIVSTNQRDPQIFDPYRLNLNTGEMTLLAENPGNIQGWMTDHDGKLRVAYAIVDGVNTQILYRETEQEPFRPVLTTSFKDEVSFYVFTPDNKMVYATSNIGRDKAALVVVDPATGQEVEELYANDLYDVIGLGYSKAKKKLTGAYCEGPKDVIRHFFDPQTEESFRKLQTQLPGYQVGTTATNKAEDMKIVYAGNDRTRGTYYLYDVKADKLTKIADLAPWIQAEEMAEMIPVSYPSRDGLTIEGYLTLPAGLTMETARQLPVVVNPHGGPWARDSWGYNPEVQFLANRGYAVLQMNFRGSTGYGRKFKELSYKQWGQTMQNDITDGVRWLISQGIADSTRIAIYGGSYGGYATLAGLTYTPDLYACGVDYVGVSNLFTFLQTIPPYWKPMLDMMYEMVGDPQKDSTMLAAYSPALNADKIKAPLLVVQGANDPRVNKAESDQMVAALRARGVDVDYMVKDNEGHGFHNEENRFAFYRTMERFLAKHLKGEQIDAVIEEEAPAPAEADSMAR</sequence>
<dbReference type="InterPro" id="IPR029058">
    <property type="entry name" value="AB_hydrolase_fold"/>
</dbReference>
<dbReference type="PRINTS" id="PR00862">
    <property type="entry name" value="PROLIGOPTASE"/>
</dbReference>
<proteinExistence type="predicted"/>
<dbReference type="Gene3D" id="3.40.50.1820">
    <property type="entry name" value="alpha/beta hydrolase"/>
    <property type="match status" value="1"/>
</dbReference>
<dbReference type="InterPro" id="IPR011042">
    <property type="entry name" value="6-blade_b-propeller_TolB-like"/>
</dbReference>
<gene>
    <name evidence="3" type="ORF">NQ491_07235</name>
</gene>
<keyword evidence="4" id="KW-1185">Reference proteome</keyword>
<dbReference type="EMBL" id="CP102294">
    <property type="protein sequence ID" value="UWN56458.1"/>
    <property type="molecule type" value="Genomic_DNA"/>
</dbReference>
<reference evidence="3" key="1">
    <citation type="journal article" date="2022" name="Cell">
        <title>Design, construction, and in vivo augmentation of a complex gut microbiome.</title>
        <authorList>
            <person name="Cheng A.G."/>
            <person name="Ho P.Y."/>
            <person name="Aranda-Diaz A."/>
            <person name="Jain S."/>
            <person name="Yu F.B."/>
            <person name="Meng X."/>
            <person name="Wang M."/>
            <person name="Iakiviak M."/>
            <person name="Nagashima K."/>
            <person name="Zhao A."/>
            <person name="Murugkar P."/>
            <person name="Patil A."/>
            <person name="Atabakhsh K."/>
            <person name="Weakley A."/>
            <person name="Yan J."/>
            <person name="Brumbaugh A.R."/>
            <person name="Higginbottom S."/>
            <person name="Dimas A."/>
            <person name="Shiver A.L."/>
            <person name="Deutschbauer A."/>
            <person name="Neff N."/>
            <person name="Sonnenburg J.L."/>
            <person name="Huang K.C."/>
            <person name="Fischbach M.A."/>
        </authorList>
    </citation>
    <scope>NUCLEOTIDE SEQUENCE</scope>
    <source>
        <strain evidence="3">AP11</strain>
    </source>
</reference>
<evidence type="ECO:0000313" key="4">
    <source>
        <dbReference type="Proteomes" id="UP001059295"/>
    </source>
</evidence>
<dbReference type="PANTHER" id="PTHR42776">
    <property type="entry name" value="SERINE PEPTIDASE S9 FAMILY MEMBER"/>
    <property type="match status" value="1"/>
</dbReference>